<dbReference type="CDD" id="cd18807">
    <property type="entry name" value="SF1_C_UvrD"/>
    <property type="match status" value="1"/>
</dbReference>
<feature type="binding site" evidence="11">
    <location>
        <begin position="39"/>
        <end position="46"/>
    </location>
    <ligand>
        <name>ATP</name>
        <dbReference type="ChEBI" id="CHEBI:30616"/>
    </ligand>
</feature>
<dbReference type="RefSeq" id="WP_220192440.1">
    <property type="nucleotide sequence ID" value="NZ_BNJF01000001.1"/>
</dbReference>
<sequence length="759" mass="86640">MATQRAHAKAKTAAKAEFSANPQQAAAIAHTDGPAAFIAAAGTGKTAILVQRLVRLIADSAVSPEAILCVTFTRAAAEEMEKRALKALKTRGYAAKDLKTLRVMTFHGLGHVMLREKLQMKPQELNQRLISGDPRQWLAEDIVRPWRSDRTRGMNWEVNITDVLAAVDRAKEELIQPPQSLDFFRSHLGLEAELAVRYQEFFERYEQTKQKEKLYDLSDLIYIPLLLLESSPKFRKTWQNRYRYLQVDETQDTNPSQYKLIQYLAAPKHNVVVVGDPDQAIYQFRGASPEASILSFRSMYPKGKIYPIEHNYRSTPQILEAANLLISKNDITPGFEKMLRPTRPNGAPVLVTAYPDQESEADGIANRIEELARAWHNQQQALSYRDIYVLSRTNYHLANLEIALARHRIPYRTVGGSSFFKRKTTRDILAYLTLVDGMRVYQEFLASRQTPNPQRRDQVFTPVHCGEQNAAFRVVANIPSREYFTRTGKTSHRFTPTFYGTLTSFAGGQPLLQFCEEQAYTISSEFQFGVKDFVGLIQRIWNRCRNRPAEAIKLIREYAYDTHLLHYDSRQKENSEDEEGVPKPREDTKSEGRYDELEELSEIAQRHHTIRHFLQAMAQLKEQAEDSSKNKRDCVSLMTVHKSKGLEAPVVFVMGMTEGIFPHKRSFTMAEDGPIETSNIAEERRLAYVAYTRAQQLLFVTSILRYRGTDALASRFIYEAGLKPTDEDGILNPYLMYRDGSPREEPPKAPPAISAPTLF</sequence>
<dbReference type="Gene3D" id="1.10.486.10">
    <property type="entry name" value="PCRA, domain 4"/>
    <property type="match status" value="1"/>
</dbReference>
<evidence type="ECO:0000256" key="2">
    <source>
        <dbReference type="ARBA" id="ARBA00022741"/>
    </source>
</evidence>
<evidence type="ECO:0000256" key="11">
    <source>
        <dbReference type="PROSITE-ProRule" id="PRU00560"/>
    </source>
</evidence>
<feature type="region of interest" description="Disordered" evidence="12">
    <location>
        <begin position="739"/>
        <end position="759"/>
    </location>
</feature>
<evidence type="ECO:0000313" key="16">
    <source>
        <dbReference type="Proteomes" id="UP000612362"/>
    </source>
</evidence>
<dbReference type="Proteomes" id="UP000612362">
    <property type="component" value="Unassembled WGS sequence"/>
</dbReference>
<organism evidence="15 16">
    <name type="scientific">Ktedonospora formicarum</name>
    <dbReference type="NCBI Taxonomy" id="2778364"/>
    <lineage>
        <taxon>Bacteria</taxon>
        <taxon>Bacillati</taxon>
        <taxon>Chloroflexota</taxon>
        <taxon>Ktedonobacteria</taxon>
        <taxon>Ktedonobacterales</taxon>
        <taxon>Ktedonobacteraceae</taxon>
        <taxon>Ktedonospora</taxon>
    </lineage>
</organism>
<dbReference type="SUPFAM" id="SSF52540">
    <property type="entry name" value="P-loop containing nucleoside triphosphate hydrolases"/>
    <property type="match status" value="1"/>
</dbReference>
<dbReference type="GO" id="GO:0000725">
    <property type="term" value="P:recombinational repair"/>
    <property type="evidence" value="ECO:0007669"/>
    <property type="project" value="TreeGrafter"/>
</dbReference>
<evidence type="ECO:0000256" key="8">
    <source>
        <dbReference type="ARBA" id="ARBA00034617"/>
    </source>
</evidence>
<feature type="domain" description="UvrD-like helicase C-terminal" evidence="14">
    <location>
        <begin position="316"/>
        <end position="645"/>
    </location>
</feature>
<keyword evidence="2 11" id="KW-0547">Nucleotide-binding</keyword>
<comment type="catalytic activity">
    <reaction evidence="10">
        <text>ATP + H2O = ADP + phosphate + H(+)</text>
        <dbReference type="Rhea" id="RHEA:13065"/>
        <dbReference type="ChEBI" id="CHEBI:15377"/>
        <dbReference type="ChEBI" id="CHEBI:15378"/>
        <dbReference type="ChEBI" id="CHEBI:30616"/>
        <dbReference type="ChEBI" id="CHEBI:43474"/>
        <dbReference type="ChEBI" id="CHEBI:456216"/>
        <dbReference type="EC" id="5.6.2.4"/>
    </reaction>
</comment>
<keyword evidence="7" id="KW-0413">Isomerase</keyword>
<comment type="caution">
    <text evidence="15">The sequence shown here is derived from an EMBL/GenBank/DDBJ whole genome shotgun (WGS) entry which is preliminary data.</text>
</comment>
<evidence type="ECO:0000313" key="15">
    <source>
        <dbReference type="EMBL" id="GHO42943.1"/>
    </source>
</evidence>
<evidence type="ECO:0000256" key="9">
    <source>
        <dbReference type="ARBA" id="ARBA00034808"/>
    </source>
</evidence>
<accession>A0A8J3MQT1</accession>
<dbReference type="PROSITE" id="PS51217">
    <property type="entry name" value="UVRD_HELICASE_CTER"/>
    <property type="match status" value="1"/>
</dbReference>
<keyword evidence="6" id="KW-0238">DNA-binding</keyword>
<dbReference type="GO" id="GO:0016787">
    <property type="term" value="F:hydrolase activity"/>
    <property type="evidence" value="ECO:0007669"/>
    <property type="project" value="UniProtKB-UniRule"/>
</dbReference>
<dbReference type="EMBL" id="BNJF01000001">
    <property type="protein sequence ID" value="GHO42943.1"/>
    <property type="molecule type" value="Genomic_DNA"/>
</dbReference>
<feature type="region of interest" description="Disordered" evidence="12">
    <location>
        <begin position="569"/>
        <end position="594"/>
    </location>
</feature>
<keyword evidence="4 11" id="KW-0347">Helicase</keyword>
<feature type="domain" description="UvrD-like helicase ATP-binding" evidence="13">
    <location>
        <begin position="18"/>
        <end position="315"/>
    </location>
</feature>
<proteinExistence type="inferred from homology"/>
<evidence type="ECO:0000259" key="14">
    <source>
        <dbReference type="PROSITE" id="PS51217"/>
    </source>
</evidence>
<evidence type="ECO:0000259" key="13">
    <source>
        <dbReference type="PROSITE" id="PS51198"/>
    </source>
</evidence>
<keyword evidence="16" id="KW-1185">Reference proteome</keyword>
<dbReference type="AlphaFoldDB" id="A0A8J3MQT1"/>
<dbReference type="GO" id="GO:0005524">
    <property type="term" value="F:ATP binding"/>
    <property type="evidence" value="ECO:0007669"/>
    <property type="project" value="UniProtKB-UniRule"/>
</dbReference>
<evidence type="ECO:0000256" key="4">
    <source>
        <dbReference type="ARBA" id="ARBA00022806"/>
    </source>
</evidence>
<dbReference type="InterPro" id="IPR000212">
    <property type="entry name" value="DNA_helicase_UvrD/REP"/>
</dbReference>
<dbReference type="InterPro" id="IPR013986">
    <property type="entry name" value="DExx_box_DNA_helicase_dom_sf"/>
</dbReference>
<name>A0A8J3MQT1_9CHLR</name>
<comment type="catalytic activity">
    <reaction evidence="8">
        <text>Couples ATP hydrolysis with the unwinding of duplex DNA by translocating in the 3'-5' direction.</text>
        <dbReference type="EC" id="5.6.2.4"/>
    </reaction>
</comment>
<dbReference type="InterPro" id="IPR014016">
    <property type="entry name" value="UvrD-like_ATP-bd"/>
</dbReference>
<dbReference type="PROSITE" id="PS51198">
    <property type="entry name" value="UVRD_HELICASE_ATP_BIND"/>
    <property type="match status" value="1"/>
</dbReference>
<protein>
    <recommendedName>
        <fullName evidence="9">DNA 3'-5' helicase</fullName>
        <ecNumber evidence="9">5.6.2.4</ecNumber>
    </recommendedName>
</protein>
<evidence type="ECO:0000256" key="5">
    <source>
        <dbReference type="ARBA" id="ARBA00022840"/>
    </source>
</evidence>
<comment type="similarity">
    <text evidence="1">Belongs to the helicase family. UvrD subfamily.</text>
</comment>
<dbReference type="InterPro" id="IPR027417">
    <property type="entry name" value="P-loop_NTPase"/>
</dbReference>
<dbReference type="Gene3D" id="1.10.10.160">
    <property type="match status" value="1"/>
</dbReference>
<evidence type="ECO:0000256" key="10">
    <source>
        <dbReference type="ARBA" id="ARBA00048988"/>
    </source>
</evidence>
<evidence type="ECO:0000256" key="3">
    <source>
        <dbReference type="ARBA" id="ARBA00022801"/>
    </source>
</evidence>
<dbReference type="CDD" id="cd17932">
    <property type="entry name" value="DEXQc_UvrD"/>
    <property type="match status" value="1"/>
</dbReference>
<keyword evidence="3 11" id="KW-0378">Hydrolase</keyword>
<dbReference type="InterPro" id="IPR014017">
    <property type="entry name" value="DNA_helicase_UvrD-like_C"/>
</dbReference>
<dbReference type="PANTHER" id="PTHR11070:SF2">
    <property type="entry name" value="ATP-DEPENDENT DNA HELICASE SRS2"/>
    <property type="match status" value="1"/>
</dbReference>
<dbReference type="EC" id="5.6.2.4" evidence="9"/>
<evidence type="ECO:0000256" key="7">
    <source>
        <dbReference type="ARBA" id="ARBA00023235"/>
    </source>
</evidence>
<dbReference type="Gene3D" id="3.40.50.300">
    <property type="entry name" value="P-loop containing nucleotide triphosphate hydrolases"/>
    <property type="match status" value="2"/>
</dbReference>
<dbReference type="GO" id="GO:0043138">
    <property type="term" value="F:3'-5' DNA helicase activity"/>
    <property type="evidence" value="ECO:0007669"/>
    <property type="project" value="UniProtKB-EC"/>
</dbReference>
<reference evidence="15" key="1">
    <citation type="submission" date="2020-10" db="EMBL/GenBank/DDBJ databases">
        <title>Taxonomic study of unclassified bacteria belonging to the class Ktedonobacteria.</title>
        <authorList>
            <person name="Yabe S."/>
            <person name="Wang C.M."/>
            <person name="Zheng Y."/>
            <person name="Sakai Y."/>
            <person name="Cavaletti L."/>
            <person name="Monciardini P."/>
            <person name="Donadio S."/>
        </authorList>
    </citation>
    <scope>NUCLEOTIDE SEQUENCE</scope>
    <source>
        <strain evidence="15">SOSP1-1</strain>
    </source>
</reference>
<dbReference type="PANTHER" id="PTHR11070">
    <property type="entry name" value="UVRD / RECB / PCRA DNA HELICASE FAMILY MEMBER"/>
    <property type="match status" value="1"/>
</dbReference>
<dbReference type="GO" id="GO:0003677">
    <property type="term" value="F:DNA binding"/>
    <property type="evidence" value="ECO:0007669"/>
    <property type="project" value="UniProtKB-KW"/>
</dbReference>
<dbReference type="Pfam" id="PF13361">
    <property type="entry name" value="UvrD_C"/>
    <property type="match status" value="2"/>
</dbReference>
<evidence type="ECO:0000256" key="12">
    <source>
        <dbReference type="SAM" id="MobiDB-lite"/>
    </source>
</evidence>
<evidence type="ECO:0000256" key="1">
    <source>
        <dbReference type="ARBA" id="ARBA00009922"/>
    </source>
</evidence>
<gene>
    <name evidence="15" type="primary">rep</name>
    <name evidence="15" type="ORF">KSX_11060</name>
</gene>
<keyword evidence="5 11" id="KW-0067">ATP-binding</keyword>
<dbReference type="Pfam" id="PF00580">
    <property type="entry name" value="UvrD-helicase"/>
    <property type="match status" value="1"/>
</dbReference>
<evidence type="ECO:0000256" key="6">
    <source>
        <dbReference type="ARBA" id="ARBA00023125"/>
    </source>
</evidence>